<protein>
    <submittedName>
        <fullName evidence="1">Uncharacterized protein</fullName>
    </submittedName>
</protein>
<comment type="caution">
    <text evidence="1">The sequence shown here is derived from an EMBL/GenBank/DDBJ whole genome shotgun (WGS) entry which is preliminary data.</text>
</comment>
<dbReference type="Gene3D" id="3.40.50.10140">
    <property type="entry name" value="Toll/interleukin-1 receptor homology (TIR) domain"/>
    <property type="match status" value="1"/>
</dbReference>
<dbReference type="InterPro" id="IPR035897">
    <property type="entry name" value="Toll_tir_struct_dom_sf"/>
</dbReference>
<organism evidence="1 2">
    <name type="scientific">Populus alba x Populus x berolinensis</name>
    <dbReference type="NCBI Taxonomy" id="444605"/>
    <lineage>
        <taxon>Eukaryota</taxon>
        <taxon>Viridiplantae</taxon>
        <taxon>Streptophyta</taxon>
        <taxon>Embryophyta</taxon>
        <taxon>Tracheophyta</taxon>
        <taxon>Spermatophyta</taxon>
        <taxon>Magnoliopsida</taxon>
        <taxon>eudicotyledons</taxon>
        <taxon>Gunneridae</taxon>
        <taxon>Pentapetalae</taxon>
        <taxon>rosids</taxon>
        <taxon>fabids</taxon>
        <taxon>Malpighiales</taxon>
        <taxon>Salicaceae</taxon>
        <taxon>Saliceae</taxon>
        <taxon>Populus</taxon>
    </lineage>
</organism>
<evidence type="ECO:0000313" key="1">
    <source>
        <dbReference type="EMBL" id="KAJ6975419.1"/>
    </source>
</evidence>
<gene>
    <name evidence="1" type="ORF">NC653_031309</name>
</gene>
<keyword evidence="2" id="KW-1185">Reference proteome</keyword>
<evidence type="ECO:0000313" key="2">
    <source>
        <dbReference type="Proteomes" id="UP001164929"/>
    </source>
</evidence>
<sequence>MQALSDHLWLFYLSFDYLKELKERENEAYSELELSFHSYERGVKVKNCGIRLVNSPYTPSWESPTSHLIVASKEAASSYIDALANSSSYYQWMHDVFFSFSGEHISNNFTHLYTALVQRGIIRGDTELEYLRVIESSLLRTSKSGAISYYICKRLCLSSLLVCRTFQDCWIHEIDEIGHCFSSFNSFL</sequence>
<name>A0AAD6LZ88_9ROSI</name>
<dbReference type="EMBL" id="JAQIZT010000013">
    <property type="protein sequence ID" value="KAJ6975419.1"/>
    <property type="molecule type" value="Genomic_DNA"/>
</dbReference>
<proteinExistence type="predicted"/>
<dbReference type="SUPFAM" id="SSF52200">
    <property type="entry name" value="Toll/Interleukin receptor TIR domain"/>
    <property type="match status" value="1"/>
</dbReference>
<accession>A0AAD6LZ88</accession>
<dbReference type="AlphaFoldDB" id="A0AAD6LZ88"/>
<reference evidence="1" key="1">
    <citation type="journal article" date="2023" name="Mol. Ecol. Resour.">
        <title>Chromosome-level genome assembly of a triploid poplar Populus alba 'Berolinensis'.</title>
        <authorList>
            <person name="Chen S."/>
            <person name="Yu Y."/>
            <person name="Wang X."/>
            <person name="Wang S."/>
            <person name="Zhang T."/>
            <person name="Zhou Y."/>
            <person name="He R."/>
            <person name="Meng N."/>
            <person name="Wang Y."/>
            <person name="Liu W."/>
            <person name="Liu Z."/>
            <person name="Liu J."/>
            <person name="Guo Q."/>
            <person name="Huang H."/>
            <person name="Sederoff R.R."/>
            <person name="Wang G."/>
            <person name="Qu G."/>
            <person name="Chen S."/>
        </authorList>
    </citation>
    <scope>NUCLEOTIDE SEQUENCE</scope>
    <source>
        <strain evidence="1">SC-2020</strain>
    </source>
</reference>
<dbReference type="Proteomes" id="UP001164929">
    <property type="component" value="Chromosome 13"/>
</dbReference>